<dbReference type="Proteomes" id="UP000231655">
    <property type="component" value="Unassembled WGS sequence"/>
</dbReference>
<dbReference type="AlphaFoldDB" id="A0A285HUK7"/>
<dbReference type="InterPro" id="IPR017459">
    <property type="entry name" value="Glycosyl_Trfase_fam3_N_dom"/>
</dbReference>
<dbReference type="SUPFAM" id="SSF47648">
    <property type="entry name" value="Nucleoside phosphorylase/phosphoribosyltransferase N-terminal domain"/>
    <property type="match status" value="1"/>
</dbReference>
<dbReference type="SUPFAM" id="SSF52418">
    <property type="entry name" value="Nucleoside phosphorylase/phosphoribosyltransferase catalytic domain"/>
    <property type="match status" value="1"/>
</dbReference>
<evidence type="ECO:0000313" key="8">
    <source>
        <dbReference type="Proteomes" id="UP000231655"/>
    </source>
</evidence>
<dbReference type="InterPro" id="IPR035902">
    <property type="entry name" value="Nuc_phospho_transferase"/>
</dbReference>
<name>A0A285HUK7_9RHOB</name>
<keyword evidence="1 7" id="KW-0328">Glycosyltransferase</keyword>
<evidence type="ECO:0000256" key="3">
    <source>
        <dbReference type="ARBA" id="ARBA00022822"/>
    </source>
</evidence>
<gene>
    <name evidence="6" type="ORF">CVM39_12945</name>
    <name evidence="7" type="ORF">SAMN06297129_0572</name>
</gene>
<evidence type="ECO:0000313" key="6">
    <source>
        <dbReference type="EMBL" id="PJE27493.1"/>
    </source>
</evidence>
<evidence type="ECO:0000313" key="9">
    <source>
        <dbReference type="Proteomes" id="UP000231702"/>
    </source>
</evidence>
<dbReference type="EMBL" id="OBEA01000001">
    <property type="protein sequence ID" value="SNY39357.1"/>
    <property type="molecule type" value="Genomic_DNA"/>
</dbReference>
<feature type="domain" description="Glycosyl transferase family 3 N-terminal" evidence="5">
    <location>
        <begin position="15"/>
        <end position="69"/>
    </location>
</feature>
<dbReference type="Pfam" id="PF00591">
    <property type="entry name" value="Glycos_transf_3"/>
    <property type="match status" value="1"/>
</dbReference>
<reference evidence="6 9" key="2">
    <citation type="journal article" date="2018" name="Int. J. Syst. Evol. Microbiol.">
        <title>Pseudooceanicola lipolyticus sp. nov., a marine alphaproteobacterium, reclassification of Oceanicola flagellatus as Pseudooceanicola flagellatus comb. nov. and emended description of the genus Pseudooceanicola.</title>
        <authorList>
            <person name="Huang M.-M."/>
            <person name="Guo L.-L."/>
            <person name="Wu Y.-H."/>
            <person name="Lai Q.-L."/>
            <person name="Shao Z.-Z."/>
            <person name="Wang C.-S."/>
            <person name="Wu M."/>
            <person name="Xu X.-W."/>
        </authorList>
    </citation>
    <scope>NUCLEOTIDE SEQUENCE [LARGE SCALE GENOMIC DNA]</scope>
    <source>
        <strain evidence="6 9">Ar-45</strain>
    </source>
</reference>
<dbReference type="GO" id="GO:0005829">
    <property type="term" value="C:cytosol"/>
    <property type="evidence" value="ECO:0007669"/>
    <property type="project" value="TreeGrafter"/>
</dbReference>
<keyword evidence="2 7" id="KW-0808">Transferase</keyword>
<keyword evidence="9" id="KW-1185">Reference proteome</keyword>
<dbReference type="InterPro" id="IPR005940">
    <property type="entry name" value="Anthranilate_Pribosyl_Tfrase"/>
</dbReference>
<dbReference type="Proteomes" id="UP000231702">
    <property type="component" value="Unassembled WGS sequence"/>
</dbReference>
<dbReference type="PANTHER" id="PTHR43285:SF2">
    <property type="entry name" value="ANTHRANILATE PHOSPHORIBOSYLTRANSFERASE"/>
    <property type="match status" value="1"/>
</dbReference>
<evidence type="ECO:0000259" key="4">
    <source>
        <dbReference type="Pfam" id="PF00591"/>
    </source>
</evidence>
<dbReference type="EMBL" id="PGTD01000017">
    <property type="protein sequence ID" value="PJE27493.1"/>
    <property type="molecule type" value="Genomic_DNA"/>
</dbReference>
<dbReference type="Gene3D" id="1.20.970.10">
    <property type="entry name" value="Transferase, Pyrimidine Nucleoside Phosphorylase, Chain C"/>
    <property type="match status" value="1"/>
</dbReference>
<accession>A0A285HUK7</accession>
<evidence type="ECO:0000313" key="7">
    <source>
        <dbReference type="EMBL" id="SNY39357.1"/>
    </source>
</evidence>
<dbReference type="PANTHER" id="PTHR43285">
    <property type="entry name" value="ANTHRANILATE PHOSPHORIBOSYLTRANSFERASE"/>
    <property type="match status" value="1"/>
</dbReference>
<feature type="domain" description="Glycosyl transferase family 3" evidence="4">
    <location>
        <begin position="96"/>
        <end position="251"/>
    </location>
</feature>
<sequence length="323" mass="34875">MKLAPYCRILARGQGRSRSFTQEEAREAMRIILDGEGDPEAIGAILTLLRMKGEVAEEIAGFAEAARETLPQISRPALDWPSYAAGRTRGLPFFLLSARLVASGGHKVLMHGWNSERHMDASASVRSALSLVGIPQATSVEEAGALLDSTGIAYLPLECFQPVMLDLLRLRDRLGVRSCVNTVLRVLNPAKAPASVQGVFHPPYRELQADAGKLLGQKSLTVIKGGGGEFERNPTKATALFGLRDGTAHEAMAPEILPETQKLNQGWTDQTLLARLWSGDWSDPFAEAVVLGTAALALETLGVSEPQAEAERLWECRKAAVEA</sequence>
<organism evidence="7 8">
    <name type="scientific">Pseudooceanicola antarcticus</name>
    <dbReference type="NCBI Taxonomy" id="1247613"/>
    <lineage>
        <taxon>Bacteria</taxon>
        <taxon>Pseudomonadati</taxon>
        <taxon>Pseudomonadota</taxon>
        <taxon>Alphaproteobacteria</taxon>
        <taxon>Rhodobacterales</taxon>
        <taxon>Paracoccaceae</taxon>
        <taxon>Pseudooceanicola</taxon>
    </lineage>
</organism>
<dbReference type="RefSeq" id="WP_097144344.1">
    <property type="nucleotide sequence ID" value="NZ_OBEA01000001.1"/>
</dbReference>
<dbReference type="OrthoDB" id="8455878at2"/>
<proteinExistence type="predicted"/>
<evidence type="ECO:0000256" key="1">
    <source>
        <dbReference type="ARBA" id="ARBA00022676"/>
    </source>
</evidence>
<reference evidence="7 8" key="1">
    <citation type="submission" date="2017-09" db="EMBL/GenBank/DDBJ databases">
        <authorList>
            <person name="Ehlers B."/>
            <person name="Leendertz F.H."/>
        </authorList>
    </citation>
    <scope>NUCLEOTIDE SEQUENCE [LARGE SCALE GENOMIC DNA]</scope>
    <source>
        <strain evidence="7 8">CGMCC 1.12662</strain>
    </source>
</reference>
<dbReference type="InterPro" id="IPR000312">
    <property type="entry name" value="Glycosyl_Trfase_fam3"/>
</dbReference>
<dbReference type="GO" id="GO:0004048">
    <property type="term" value="F:anthranilate phosphoribosyltransferase activity"/>
    <property type="evidence" value="ECO:0007669"/>
    <property type="project" value="InterPro"/>
</dbReference>
<keyword evidence="3" id="KW-0028">Amino-acid biosynthesis</keyword>
<evidence type="ECO:0000256" key="2">
    <source>
        <dbReference type="ARBA" id="ARBA00022679"/>
    </source>
</evidence>
<dbReference type="Pfam" id="PF02885">
    <property type="entry name" value="Glycos_trans_3N"/>
    <property type="match status" value="1"/>
</dbReference>
<dbReference type="GO" id="GO:0000162">
    <property type="term" value="P:L-tryptophan biosynthetic process"/>
    <property type="evidence" value="ECO:0007669"/>
    <property type="project" value="UniProtKB-KW"/>
</dbReference>
<dbReference type="Gene3D" id="3.40.1030.10">
    <property type="entry name" value="Nucleoside phosphorylase/phosphoribosyltransferase catalytic domain"/>
    <property type="match status" value="1"/>
</dbReference>
<keyword evidence="3" id="KW-0057">Aromatic amino acid biosynthesis</keyword>
<keyword evidence="3" id="KW-0822">Tryptophan biosynthesis</keyword>
<dbReference type="NCBIfam" id="NF006564">
    <property type="entry name" value="PRK09071.1"/>
    <property type="match status" value="1"/>
</dbReference>
<dbReference type="InterPro" id="IPR036320">
    <property type="entry name" value="Glycosyl_Trfase_fam3_N_dom_sf"/>
</dbReference>
<protein>
    <submittedName>
        <fullName evidence="7">Anthranilate phosphoribosyltransferase</fullName>
    </submittedName>
    <submittedName>
        <fullName evidence="6">Glycosyl transferase family 3</fullName>
    </submittedName>
</protein>
<evidence type="ECO:0000259" key="5">
    <source>
        <dbReference type="Pfam" id="PF02885"/>
    </source>
</evidence>